<name>A0ABS2PNJ2_9STRE</name>
<dbReference type="EMBL" id="JAFBEI010000022">
    <property type="protein sequence ID" value="MBM7636373.1"/>
    <property type="molecule type" value="Genomic_DNA"/>
</dbReference>
<gene>
    <name evidence="1" type="ORF">JOC31_001194</name>
</gene>
<dbReference type="Proteomes" id="UP000809081">
    <property type="component" value="Unassembled WGS sequence"/>
</dbReference>
<comment type="caution">
    <text evidence="1">The sequence shown here is derived from an EMBL/GenBank/DDBJ whole genome shotgun (WGS) entry which is preliminary data.</text>
</comment>
<dbReference type="Pfam" id="PF12732">
    <property type="entry name" value="YtxH"/>
    <property type="match status" value="1"/>
</dbReference>
<evidence type="ECO:0000313" key="2">
    <source>
        <dbReference type="Proteomes" id="UP000809081"/>
    </source>
</evidence>
<accession>A0ABS2PNJ2</accession>
<organism evidence="1 2">
    <name type="scientific">Streptococcus saliviloxodontae</name>
    <dbReference type="NCBI Taxonomy" id="1349416"/>
    <lineage>
        <taxon>Bacteria</taxon>
        <taxon>Bacillati</taxon>
        <taxon>Bacillota</taxon>
        <taxon>Bacilli</taxon>
        <taxon>Lactobacillales</taxon>
        <taxon>Streptococcaceae</taxon>
        <taxon>Streptococcus</taxon>
    </lineage>
</organism>
<sequence length="144" mass="16155">MNKFLKTVIVSATTGAAAAYFFTTKKGKEVAEKATDLYKDYKQDPESYHQLAKEKVNEYKEVAVDTFNDYKEKYENADFSKEDLLAAVKEKSGQVKDFATETLQSVKDVTEDTKEEVSAQVDDIVIDLVEDQPSSDTDKTQADA</sequence>
<reference evidence="1 2" key="1">
    <citation type="submission" date="2021-01" db="EMBL/GenBank/DDBJ databases">
        <title>Genomic Encyclopedia of Type Strains, Phase IV (KMG-IV): sequencing the most valuable type-strain genomes for metagenomic binning, comparative biology and taxonomic classification.</title>
        <authorList>
            <person name="Goeker M."/>
        </authorList>
    </citation>
    <scope>NUCLEOTIDE SEQUENCE [LARGE SCALE GENOMIC DNA]</scope>
    <source>
        <strain evidence="1 2">DSM 27513</strain>
    </source>
</reference>
<evidence type="ECO:0000313" key="1">
    <source>
        <dbReference type="EMBL" id="MBM7636373.1"/>
    </source>
</evidence>
<proteinExistence type="predicted"/>
<protein>
    <submittedName>
        <fullName evidence="1">Gas vesicle protein</fullName>
    </submittedName>
</protein>
<dbReference type="InterPro" id="IPR024623">
    <property type="entry name" value="YtxH"/>
</dbReference>
<keyword evidence="2" id="KW-1185">Reference proteome</keyword>
<dbReference type="RefSeq" id="WP_205017251.1">
    <property type="nucleotide sequence ID" value="NZ_JAFBEI010000022.1"/>
</dbReference>